<comment type="subcellular location">
    <subcellularLocation>
        <location evidence="1">Cell membrane</location>
        <topology evidence="1">Multi-pass membrane protein</topology>
    </subcellularLocation>
</comment>
<sequence>MLLRQYQQITLNKLLAILFNILSIISFVYFVILLMELINLLIQEASVSYSMILYIAVLLSGRYIFQEASQLMMSVEATRVTNKWSNIIINSIPLVDRLEAGELQHQLTFVLDKTKQYVTNYQFTAILSVMTLIIMFGVTLYYHWVAAIILIVTSPFIPLLYIVVGMKTQDDAKTQMNELNKFQFTLMNTLRSMDDVVNLNLQQHVVNRLKSYNSKYANASMKLLKTVFVSGFMLDFITMISIGLVALELGFELVVFKTIEFESAFIVMMVVPEFYLALKNLSQSFHAKKESMGQIELLDHTFDQLIIDRKNSRYIDIVVNGEKLSGTNNFSDSNLHKGIAVNLEAHDIKLEGKSIHYPKVELEFSQFNVIIGRNGVGKSLYLQLLNDSIKFYQSQSVSYLPQHSYIFEGTFKENIGNKSYDECAHYIKMLKLDPICERFGYHDGLIDPSIISHGEQKRINILRVLMDNKPFVLFDEPLAGLNIELKQSVLKCLLKLITDQNKCVVMVTHELSLVKQRVKPLNVIDFDQLEVHHDE</sequence>
<keyword evidence="2 5" id="KW-0812">Transmembrane</keyword>
<dbReference type="PROSITE" id="PS00211">
    <property type="entry name" value="ABC_TRANSPORTER_1"/>
    <property type="match status" value="1"/>
</dbReference>
<dbReference type="EMBL" id="RKRK01000002">
    <property type="protein sequence ID" value="RPF57427.1"/>
    <property type="molecule type" value="Genomic_DNA"/>
</dbReference>
<dbReference type="InterPro" id="IPR017871">
    <property type="entry name" value="ABC_transporter-like_CS"/>
</dbReference>
<dbReference type="PROSITE" id="PS50929">
    <property type="entry name" value="ABC_TM1F"/>
    <property type="match status" value="1"/>
</dbReference>
<dbReference type="GO" id="GO:0005524">
    <property type="term" value="F:ATP binding"/>
    <property type="evidence" value="ECO:0007669"/>
    <property type="project" value="UniProtKB-KW"/>
</dbReference>
<dbReference type="Gene3D" id="3.40.50.300">
    <property type="entry name" value="P-loop containing nucleotide triphosphate hydrolases"/>
    <property type="match status" value="1"/>
</dbReference>
<feature type="transmembrane region" description="Helical" evidence="5">
    <location>
        <begin position="14"/>
        <end position="35"/>
    </location>
</feature>
<dbReference type="InterPro" id="IPR039421">
    <property type="entry name" value="Type_1_exporter"/>
</dbReference>
<dbReference type="GO" id="GO:0005886">
    <property type="term" value="C:plasma membrane"/>
    <property type="evidence" value="ECO:0007669"/>
    <property type="project" value="UniProtKB-SubCell"/>
</dbReference>
<accession>A0A3N5BIH1</accession>
<dbReference type="InterPro" id="IPR003439">
    <property type="entry name" value="ABC_transporter-like_ATP-bd"/>
</dbReference>
<dbReference type="SUPFAM" id="SSF52540">
    <property type="entry name" value="P-loop containing nucleoside triphosphate hydrolases"/>
    <property type="match status" value="1"/>
</dbReference>
<comment type="caution">
    <text evidence="8">The sequence shown here is derived from an EMBL/GenBank/DDBJ whole genome shotgun (WGS) entry which is preliminary data.</text>
</comment>
<evidence type="ECO:0000259" key="6">
    <source>
        <dbReference type="PROSITE" id="PS50893"/>
    </source>
</evidence>
<keyword evidence="8" id="KW-0547">Nucleotide-binding</keyword>
<evidence type="ECO:0000256" key="1">
    <source>
        <dbReference type="ARBA" id="ARBA00004651"/>
    </source>
</evidence>
<evidence type="ECO:0000313" key="9">
    <source>
        <dbReference type="Proteomes" id="UP000277108"/>
    </source>
</evidence>
<evidence type="ECO:0000313" key="8">
    <source>
        <dbReference type="EMBL" id="RPF57427.1"/>
    </source>
</evidence>
<dbReference type="GO" id="GO:0140359">
    <property type="term" value="F:ABC-type transporter activity"/>
    <property type="evidence" value="ECO:0007669"/>
    <property type="project" value="InterPro"/>
</dbReference>
<feature type="domain" description="ABC transmembrane type-1" evidence="7">
    <location>
        <begin position="14"/>
        <end position="290"/>
    </location>
</feature>
<dbReference type="PROSITE" id="PS50893">
    <property type="entry name" value="ABC_TRANSPORTER_2"/>
    <property type="match status" value="1"/>
</dbReference>
<feature type="transmembrane region" description="Helical" evidence="5">
    <location>
        <begin position="223"/>
        <end position="247"/>
    </location>
</feature>
<dbReference type="InterPro" id="IPR011527">
    <property type="entry name" value="ABC1_TM_dom"/>
</dbReference>
<proteinExistence type="predicted"/>
<gene>
    <name evidence="8" type="ORF">EDD62_0045</name>
</gene>
<dbReference type="SUPFAM" id="SSF90123">
    <property type="entry name" value="ABC transporter transmembrane region"/>
    <property type="match status" value="1"/>
</dbReference>
<dbReference type="InterPro" id="IPR036640">
    <property type="entry name" value="ABC1_TM_sf"/>
</dbReference>
<keyword evidence="3 5" id="KW-1133">Transmembrane helix</keyword>
<feature type="domain" description="ABC transporter" evidence="6">
    <location>
        <begin position="330"/>
        <end position="535"/>
    </location>
</feature>
<dbReference type="OrthoDB" id="9806127at2"/>
<name>A0A3N5BIH1_9BACL</name>
<keyword evidence="9" id="KW-1185">Reference proteome</keyword>
<dbReference type="Proteomes" id="UP000277108">
    <property type="component" value="Unassembled WGS sequence"/>
</dbReference>
<keyword evidence="4 5" id="KW-0472">Membrane</keyword>
<evidence type="ECO:0000259" key="7">
    <source>
        <dbReference type="PROSITE" id="PS50929"/>
    </source>
</evidence>
<organism evidence="8 9">
    <name type="scientific">Abyssicoccus albus</name>
    <dbReference type="NCBI Taxonomy" id="1817405"/>
    <lineage>
        <taxon>Bacteria</taxon>
        <taxon>Bacillati</taxon>
        <taxon>Bacillota</taxon>
        <taxon>Bacilli</taxon>
        <taxon>Bacillales</taxon>
        <taxon>Abyssicoccaceae</taxon>
    </lineage>
</organism>
<dbReference type="PANTHER" id="PTHR24221">
    <property type="entry name" value="ATP-BINDING CASSETTE SUB-FAMILY B"/>
    <property type="match status" value="1"/>
</dbReference>
<evidence type="ECO:0000256" key="5">
    <source>
        <dbReference type="SAM" id="Phobius"/>
    </source>
</evidence>
<feature type="transmembrane region" description="Helical" evidence="5">
    <location>
        <begin position="121"/>
        <end position="138"/>
    </location>
</feature>
<dbReference type="InterPro" id="IPR027417">
    <property type="entry name" value="P-loop_NTPase"/>
</dbReference>
<evidence type="ECO:0000256" key="2">
    <source>
        <dbReference type="ARBA" id="ARBA00022692"/>
    </source>
</evidence>
<dbReference type="AlphaFoldDB" id="A0A3N5BIH1"/>
<dbReference type="Gene3D" id="1.20.1560.10">
    <property type="entry name" value="ABC transporter type 1, transmembrane domain"/>
    <property type="match status" value="1"/>
</dbReference>
<evidence type="ECO:0000256" key="4">
    <source>
        <dbReference type="ARBA" id="ARBA00023136"/>
    </source>
</evidence>
<dbReference type="RefSeq" id="WP_123807083.1">
    <property type="nucleotide sequence ID" value="NZ_RKRK01000002.1"/>
</dbReference>
<keyword evidence="8" id="KW-0067">ATP-binding</keyword>
<dbReference type="GO" id="GO:0016887">
    <property type="term" value="F:ATP hydrolysis activity"/>
    <property type="evidence" value="ECO:0007669"/>
    <property type="project" value="InterPro"/>
</dbReference>
<protein>
    <submittedName>
        <fullName evidence="8">ATP-binding cassette subfamily C protein CydD</fullName>
    </submittedName>
</protein>
<feature type="transmembrane region" description="Helical" evidence="5">
    <location>
        <begin position="47"/>
        <end position="65"/>
    </location>
</feature>
<dbReference type="Pfam" id="PF00664">
    <property type="entry name" value="ABC_membrane"/>
    <property type="match status" value="1"/>
</dbReference>
<feature type="transmembrane region" description="Helical" evidence="5">
    <location>
        <begin position="144"/>
        <end position="164"/>
    </location>
</feature>
<dbReference type="PANTHER" id="PTHR24221:SF654">
    <property type="entry name" value="ATP-BINDING CASSETTE SUB-FAMILY B MEMBER 6"/>
    <property type="match status" value="1"/>
</dbReference>
<evidence type="ECO:0000256" key="3">
    <source>
        <dbReference type="ARBA" id="ARBA00022989"/>
    </source>
</evidence>
<dbReference type="Pfam" id="PF00005">
    <property type="entry name" value="ABC_tran"/>
    <property type="match status" value="1"/>
</dbReference>
<reference evidence="8 9" key="1">
    <citation type="submission" date="2018-11" db="EMBL/GenBank/DDBJ databases">
        <title>Genomic Encyclopedia of Type Strains, Phase IV (KMG-IV): sequencing the most valuable type-strain genomes for metagenomic binning, comparative biology and taxonomic classification.</title>
        <authorList>
            <person name="Goeker M."/>
        </authorList>
    </citation>
    <scope>NUCLEOTIDE SEQUENCE [LARGE SCALE GENOMIC DNA]</scope>
    <source>
        <strain evidence="8 9">DSM 29158</strain>
    </source>
</reference>